<dbReference type="Gene3D" id="3.10.450.710">
    <property type="entry name" value="Tgt2/MlaC"/>
    <property type="match status" value="1"/>
</dbReference>
<dbReference type="EMBL" id="CP025704">
    <property type="protein sequence ID" value="AUN99065.1"/>
    <property type="molecule type" value="Genomic_DNA"/>
</dbReference>
<dbReference type="Pfam" id="PF05494">
    <property type="entry name" value="MlaC"/>
    <property type="match status" value="1"/>
</dbReference>
<proteinExistence type="predicted"/>
<evidence type="ECO:0000313" key="2">
    <source>
        <dbReference type="EMBL" id="AUN99065.1"/>
    </source>
</evidence>
<sequence length="211" mass="23970">MAPFCFYIDPIKNCYFMKAKSMKIIFTFLLLVPLFVKAQTEAAPEVLIQNIFSLAQKENPLNNPKTKSELDSHFDFKQMSMNILGSEANKRSAADLKWFEDSIKEIITKTVYPKAPEFLQGVKITYKSTLVDGNKATVPSTVAKKGEKTDVSYQLIKSGSNWKVIDVSIDDESWVKTINDKMTKTLKEKGWVGVKDMINKRVKALNEKKKS</sequence>
<reference evidence="2 3" key="1">
    <citation type="submission" date="2018-01" db="EMBL/GenBank/DDBJ databases">
        <title>Complete genome sequence of Bacteriovorax stolpii DSM12778.</title>
        <authorList>
            <person name="Tang B."/>
            <person name="Chang J."/>
        </authorList>
    </citation>
    <scope>NUCLEOTIDE SEQUENCE [LARGE SCALE GENOMIC DNA]</scope>
    <source>
        <strain evidence="2 3">DSM 12778</strain>
    </source>
</reference>
<protein>
    <recommendedName>
        <fullName evidence="4">Toluene tolerance protein</fullName>
    </recommendedName>
</protein>
<accession>A0A2K9NVH6</accession>
<organism evidence="2 3">
    <name type="scientific">Bacteriovorax stolpii</name>
    <name type="common">Bdellovibrio stolpii</name>
    <dbReference type="NCBI Taxonomy" id="960"/>
    <lineage>
        <taxon>Bacteria</taxon>
        <taxon>Pseudomonadati</taxon>
        <taxon>Bdellovibrionota</taxon>
        <taxon>Bacteriovoracia</taxon>
        <taxon>Bacteriovoracales</taxon>
        <taxon>Bacteriovoracaceae</taxon>
        <taxon>Bacteriovorax</taxon>
    </lineage>
</organism>
<feature type="signal peptide" evidence="1">
    <location>
        <begin position="1"/>
        <end position="38"/>
    </location>
</feature>
<gene>
    <name evidence="2" type="ORF">C0V70_13320</name>
</gene>
<keyword evidence="3" id="KW-1185">Reference proteome</keyword>
<dbReference type="KEGG" id="bsto:C0V70_13320"/>
<name>A0A2K9NVH6_BACTC</name>
<evidence type="ECO:0000256" key="1">
    <source>
        <dbReference type="SAM" id="SignalP"/>
    </source>
</evidence>
<dbReference type="PANTHER" id="PTHR36573">
    <property type="entry name" value="INTERMEMBRANE PHOSPHOLIPID TRANSPORT SYSTEM BINDING PROTEIN MLAC"/>
    <property type="match status" value="1"/>
</dbReference>
<evidence type="ECO:0000313" key="3">
    <source>
        <dbReference type="Proteomes" id="UP000235584"/>
    </source>
</evidence>
<evidence type="ECO:0008006" key="4">
    <source>
        <dbReference type="Google" id="ProtNLM"/>
    </source>
</evidence>
<keyword evidence="1" id="KW-0732">Signal</keyword>
<dbReference type="PANTHER" id="PTHR36573:SF1">
    <property type="entry name" value="INTERMEMBRANE PHOSPHOLIPID TRANSPORT SYSTEM BINDING PROTEIN MLAC"/>
    <property type="match status" value="1"/>
</dbReference>
<dbReference type="Proteomes" id="UP000235584">
    <property type="component" value="Chromosome"/>
</dbReference>
<dbReference type="InterPro" id="IPR008869">
    <property type="entry name" value="MlaC/ttg2D"/>
</dbReference>
<feature type="chain" id="PRO_5014623165" description="Toluene tolerance protein" evidence="1">
    <location>
        <begin position="39"/>
        <end position="211"/>
    </location>
</feature>
<dbReference type="AlphaFoldDB" id="A0A2K9NVH6"/>
<dbReference type="InterPro" id="IPR042245">
    <property type="entry name" value="Tgt2/MlaC_sf"/>
</dbReference>